<dbReference type="RefSeq" id="WP_090764368.1">
    <property type="nucleotide sequence ID" value="NZ_FMZH01000001.1"/>
</dbReference>
<name>A0A1G6JZM1_9SPHI</name>
<accession>A0A1G6JZM1</accession>
<evidence type="ECO:0000313" key="1">
    <source>
        <dbReference type="EMBL" id="SDC24078.1"/>
    </source>
</evidence>
<keyword evidence="2" id="KW-1185">Reference proteome</keyword>
<dbReference type="Gene3D" id="3.40.50.300">
    <property type="entry name" value="P-loop containing nucleotide triphosphate hydrolases"/>
    <property type="match status" value="1"/>
</dbReference>
<dbReference type="EMBL" id="FMZH01000001">
    <property type="protein sequence ID" value="SDC24078.1"/>
    <property type="molecule type" value="Genomic_DNA"/>
</dbReference>
<organism evidence="1 2">
    <name type="scientific">Pedobacter soli</name>
    <dbReference type="NCBI Taxonomy" id="390242"/>
    <lineage>
        <taxon>Bacteria</taxon>
        <taxon>Pseudomonadati</taxon>
        <taxon>Bacteroidota</taxon>
        <taxon>Sphingobacteriia</taxon>
        <taxon>Sphingobacteriales</taxon>
        <taxon>Sphingobacteriaceae</taxon>
        <taxon>Pedobacter</taxon>
    </lineage>
</organism>
<evidence type="ECO:0000313" key="2">
    <source>
        <dbReference type="Proteomes" id="UP000199455"/>
    </source>
</evidence>
<dbReference type="SUPFAM" id="SSF52540">
    <property type="entry name" value="P-loop containing nucleoside triphosphate hydrolases"/>
    <property type="match status" value="1"/>
</dbReference>
<proteinExistence type="predicted"/>
<gene>
    <name evidence="1" type="ORF">SAMN04488024_101604</name>
</gene>
<dbReference type="Proteomes" id="UP000199455">
    <property type="component" value="Unassembled WGS sequence"/>
</dbReference>
<dbReference type="InterPro" id="IPR027417">
    <property type="entry name" value="P-loop_NTPase"/>
</dbReference>
<sequence>MTVLDQIKNITDRGLFAKICVDILRNIRPEYANIIHGGLNEKGEPVPSPLDAFHCDQNGNFVLIEVTSDDSNLRRKWLDKNTGDVFKALGKVQEWHSNFPEAAFTLWLCTNQRVKDSHHNKLFTDVVELCKQSGVTVEFLEQSAIVSYLEDTPIGQWIAQKSLHISAKQLSKPKLLDLTLVNLEAYAREIFAGELITRACEVDLAEILDQSYSPVLLVAKSGMGKSTIAYNILKNCSKTKKWGLRINHSIAADSSSLTQAISKQLLQHQNDLFISPSQFQNLSEKVLIVIDDINKATNPTILLEHILLWQRESSFNVLIPVWQNVYDQLPKRFKEENTDEKNKPELSETVLLLGYSTEESIAALKLSSLNSAQKFSDQQFERISEELFNDPFLIRIYGDLTGIDQDNWLAKTSAPIEEYIGERLLDIQQKASIPHFSLEQALLKLADHMLKSKLQFISFVALEDKLDREDIKILHQIGLNNAIFSLGPEGQLIFKHDKLRDYLLSKAIARMFSDLPKHIQTLSEPYYAELIGRALSNTNGEQRSNISKWLLGHLPLAVVESLNYHQDEDAHGLITQQLITWLKTHKEKLNEATLISIKASLNNIHNPSVIQICDCLDTDFYTLGANFLNGHTGDGIRYIARFANSDFEPNSGNARRDYLMANFNNRFKENGIADLKKYLSVPTYTIQQKNAIIMFAGYLRSQELFDPIFERWQSDKKALFMNSIWALIISFQAGKEEKLQEVFDFWASLPESKKTNGFPEGTKALSTYNLGRYKEFAVNEALAAFLLKNTQREDYLNLFFAVTAYMDHPDLIEFTIRHFAKIKRQLSQQEGLYVASLTISKFPERWSPRHQSGKSLSTASRNRLLSLWNNQPDDQFLTLQAFVLWSVGADESEGHILQKIDLDNPELYSRTITTRMLIGDHSVLADLKQIIKAENRQNGKYIEHLCLIWDQATKEYVDSLLNLYHPNQDQKFKHSNSWVLSSIAELLFYCPDADVSYLLEKHWDRLGYLSEFVILALLTGTKKTADLAAQVFPQYPDPKALFKYLDIKFTSGKIVDLIQFKRKPLTTQVLENLKPHLAYFSQSVLETLMMNASTATERAFIKTNVLPILKKKPGHFDHVKDLFPSEEDISDEFDEFVRVPKSRWRIDSWLERLEKNGISRKEIISTLLKTIKKTPVSQPQLDCFSRVMENIGDRSDLMFIEELDPKNQNKTLWTDLEYHIKRKLLN</sequence>
<dbReference type="Pfam" id="PF12775">
    <property type="entry name" value="AAA_7"/>
    <property type="match status" value="1"/>
</dbReference>
<reference evidence="2" key="1">
    <citation type="submission" date="2016-10" db="EMBL/GenBank/DDBJ databases">
        <authorList>
            <person name="Varghese N."/>
            <person name="Submissions S."/>
        </authorList>
    </citation>
    <scope>NUCLEOTIDE SEQUENCE [LARGE SCALE GENOMIC DNA]</scope>
    <source>
        <strain evidence="2">DSM 18609</strain>
    </source>
</reference>
<dbReference type="AlphaFoldDB" id="A0A1G6JZM1"/>
<protein>
    <submittedName>
        <fullName evidence="1">Uncharacterized protein</fullName>
    </submittedName>
</protein>